<dbReference type="PANTHER" id="PTHR12363:SF33">
    <property type="entry name" value="IMPORTIN-13"/>
    <property type="match status" value="1"/>
</dbReference>
<dbReference type="Pfam" id="PF18806">
    <property type="entry name" value="Importin_rep_3"/>
    <property type="match status" value="1"/>
</dbReference>
<feature type="domain" description="Exportin-1/Importin-beta-like" evidence="8">
    <location>
        <begin position="2"/>
        <end position="135"/>
    </location>
</feature>
<protein>
    <recommendedName>
        <fullName evidence="3">Importin-13</fullName>
    </recommendedName>
</protein>
<dbReference type="Gene3D" id="1.25.10.10">
    <property type="entry name" value="Leucine-rich Repeat Variant"/>
    <property type="match status" value="1"/>
</dbReference>
<dbReference type="GO" id="GO:0005737">
    <property type="term" value="C:cytoplasm"/>
    <property type="evidence" value="ECO:0007669"/>
    <property type="project" value="TreeGrafter"/>
</dbReference>
<proteinExistence type="inferred from homology"/>
<dbReference type="Pfam" id="PF24140">
    <property type="entry name" value="TPR_TNPO3_IPO13_3rd"/>
    <property type="match status" value="1"/>
</dbReference>
<keyword evidence="10" id="KW-1185">Reference proteome</keyword>
<evidence type="ECO:0000256" key="5">
    <source>
        <dbReference type="ARBA" id="ARBA00022737"/>
    </source>
</evidence>
<comment type="similarity">
    <text evidence="2">Belongs to the importin beta family.</text>
</comment>
<organism evidence="9 10">
    <name type="scientific">Mortierella polycephala</name>
    <dbReference type="NCBI Taxonomy" id="41804"/>
    <lineage>
        <taxon>Eukaryota</taxon>
        <taxon>Fungi</taxon>
        <taxon>Fungi incertae sedis</taxon>
        <taxon>Mucoromycota</taxon>
        <taxon>Mortierellomycotina</taxon>
        <taxon>Mortierellomycetes</taxon>
        <taxon>Mortierellales</taxon>
        <taxon>Mortierellaceae</taxon>
        <taxon>Mortierella</taxon>
    </lineage>
</organism>
<dbReference type="InterPro" id="IPR051345">
    <property type="entry name" value="Importin_beta-like_NTR"/>
</dbReference>
<evidence type="ECO:0000256" key="1">
    <source>
        <dbReference type="ARBA" id="ARBA00004123"/>
    </source>
</evidence>
<dbReference type="PANTHER" id="PTHR12363">
    <property type="entry name" value="TRANSPORTIN 3 AND IMPORTIN 13"/>
    <property type="match status" value="1"/>
</dbReference>
<evidence type="ECO:0000259" key="8">
    <source>
        <dbReference type="Pfam" id="PF08389"/>
    </source>
</evidence>
<dbReference type="AlphaFoldDB" id="A0A9P6U5R9"/>
<name>A0A9P6U5R9_9FUNG</name>
<dbReference type="InterPro" id="IPR040520">
    <property type="entry name" value="Importin_rep_3"/>
</dbReference>
<sequence length="935" mass="104617">MRAVPQHWSNFIGSFYQDLRSRVNQTLDGVFMSPQAIETALLDFLIIIPEELGRVEIEPVRKTQLSSEVTNGIPIVISIVQEVLVGNNAATKPKALACLKSWVQYGIAFDIMQPILGLVLNALLDDNTFDAAAEVWTEIMQSKSAARHQETICEGLMPCFASEWARTKHLESIQTENEDMGRSLCQLLSVFGDNFSDWIASKFLRPDIVVYLEMMMGFAGFPGYYAEDETISDLTLNFWYMLQESLSELSADQGSGHESLDDERQEILSSISSASSITGLDSQSLQAIRNASIHVYIRLTEILRKKLEYPPNKEWLSWTRDKRQEFAGHRQEIADTLINSYHVLHEQILVLLIDACVMQMDGIQKASLSGTNIAENTLLDIEFVRLEATLYCLKALSEVVPNTENVQMPRFFSEQIFGRLPTNVVCRARETALGLVGSYADWFKIHPQFLLPALNFVIPALEVPQLAPYAARALKNICDTCRESLVEAIDAFMNVFAVVGRAVDPAIKGSVVFSIATVIQTLPVERSISPLVGLLGDVFTRSNECLETRKQRLATGNSETIATQIQNNREESELEPVSAMMLQQLDLLLSCCKGLQSPLEDDIRIADERIHCYQKTVEERAKVQAIGGIAVELERSMEQTIQGVVMMWPHEFEIIEKVCQIIKTMMTVSQFSPLYLPFCTLIRMIETGIQQHAFPCWLDAAAKVVSVYYFETTGGSLSSKLGVSSEPFTGTPSGAREGAVVVDLENQAASSSMIARQRTVAEMECEAAFTQLLTFLVARTMDGIQSMTDMEEHPDVVHSFFAALSQFVRHAPLAFYSIPPEQTERIMNLAIAGLAIQERLALKATLNFLIEFVNQSYDFPELKERVDGLMARIGPQMMRGILLPGFPSKYADEASKEKFIKGVMQTRRPKRFKDEVHLFSNKCRQLDGSVFGSAI</sequence>
<evidence type="ECO:0000256" key="7">
    <source>
        <dbReference type="ARBA" id="ARBA00023242"/>
    </source>
</evidence>
<dbReference type="InterPro" id="IPR040709">
    <property type="entry name" value="Importin_rep_1"/>
</dbReference>
<evidence type="ECO:0000256" key="6">
    <source>
        <dbReference type="ARBA" id="ARBA00022927"/>
    </source>
</evidence>
<keyword evidence="6" id="KW-0653">Protein transport</keyword>
<dbReference type="Pfam" id="PF08389">
    <property type="entry name" value="Xpo1"/>
    <property type="match status" value="1"/>
</dbReference>
<dbReference type="SUPFAM" id="SSF48371">
    <property type="entry name" value="ARM repeat"/>
    <property type="match status" value="1"/>
</dbReference>
<keyword evidence="7" id="KW-0539">Nucleus</keyword>
<evidence type="ECO:0000256" key="2">
    <source>
        <dbReference type="ARBA" id="ARBA00007991"/>
    </source>
</evidence>
<evidence type="ECO:0000256" key="3">
    <source>
        <dbReference type="ARBA" id="ARBA00016020"/>
    </source>
</evidence>
<keyword evidence="5" id="KW-0677">Repeat</keyword>
<dbReference type="InterPro" id="IPR011989">
    <property type="entry name" value="ARM-like"/>
</dbReference>
<comment type="subcellular location">
    <subcellularLocation>
        <location evidence="1">Nucleus</location>
    </subcellularLocation>
</comment>
<dbReference type="OrthoDB" id="2016913at2759"/>
<dbReference type="EMBL" id="JAAAJA010000141">
    <property type="protein sequence ID" value="KAG0260893.1"/>
    <property type="molecule type" value="Genomic_DNA"/>
</dbReference>
<gene>
    <name evidence="9" type="ORF">BG011_001547</name>
</gene>
<dbReference type="Proteomes" id="UP000726737">
    <property type="component" value="Unassembled WGS sequence"/>
</dbReference>
<reference evidence="9" key="1">
    <citation type="journal article" date="2020" name="Fungal Divers.">
        <title>Resolving the Mortierellaceae phylogeny through synthesis of multi-gene phylogenetics and phylogenomics.</title>
        <authorList>
            <person name="Vandepol N."/>
            <person name="Liber J."/>
            <person name="Desiro A."/>
            <person name="Na H."/>
            <person name="Kennedy M."/>
            <person name="Barry K."/>
            <person name="Grigoriev I.V."/>
            <person name="Miller A.N."/>
            <person name="O'Donnell K."/>
            <person name="Stajich J.E."/>
            <person name="Bonito G."/>
        </authorList>
    </citation>
    <scope>NUCLEOTIDE SEQUENCE</scope>
    <source>
        <strain evidence="9">KOD948</strain>
    </source>
</reference>
<evidence type="ECO:0000313" key="10">
    <source>
        <dbReference type="Proteomes" id="UP000726737"/>
    </source>
</evidence>
<accession>A0A9P6U5R9</accession>
<dbReference type="InterPro" id="IPR013598">
    <property type="entry name" value="Exportin-1/Importin-b-like"/>
</dbReference>
<evidence type="ECO:0000313" key="9">
    <source>
        <dbReference type="EMBL" id="KAG0260893.1"/>
    </source>
</evidence>
<evidence type="ECO:0000256" key="4">
    <source>
        <dbReference type="ARBA" id="ARBA00022448"/>
    </source>
</evidence>
<dbReference type="GO" id="GO:0006606">
    <property type="term" value="P:protein import into nucleus"/>
    <property type="evidence" value="ECO:0007669"/>
    <property type="project" value="TreeGrafter"/>
</dbReference>
<keyword evidence="4" id="KW-0813">Transport</keyword>
<dbReference type="InterPro" id="IPR016024">
    <property type="entry name" value="ARM-type_fold"/>
</dbReference>
<dbReference type="Pfam" id="PF18773">
    <property type="entry name" value="Importin_rep"/>
    <property type="match status" value="1"/>
</dbReference>
<dbReference type="InterPro" id="IPR057942">
    <property type="entry name" value="TPR_TNPO3_IPO13_3rd"/>
</dbReference>
<comment type="caution">
    <text evidence="9">The sequence shown here is derived from an EMBL/GenBank/DDBJ whole genome shotgun (WGS) entry which is preliminary data.</text>
</comment>
<dbReference type="GO" id="GO:0005634">
    <property type="term" value="C:nucleus"/>
    <property type="evidence" value="ECO:0007669"/>
    <property type="project" value="UniProtKB-SubCell"/>
</dbReference>